<evidence type="ECO:0000313" key="3">
    <source>
        <dbReference type="Proteomes" id="UP000824242"/>
    </source>
</evidence>
<dbReference type="Gene3D" id="3.20.20.150">
    <property type="entry name" value="Divalent-metal-dependent TIM barrel enzymes"/>
    <property type="match status" value="1"/>
</dbReference>
<evidence type="ECO:0000313" key="2">
    <source>
        <dbReference type="EMBL" id="HIR47003.1"/>
    </source>
</evidence>
<dbReference type="InterPro" id="IPR013022">
    <property type="entry name" value="Xyl_isomerase-like_TIM-brl"/>
</dbReference>
<dbReference type="PANTHER" id="PTHR12110">
    <property type="entry name" value="HYDROXYPYRUVATE ISOMERASE"/>
    <property type="match status" value="1"/>
</dbReference>
<comment type="caution">
    <text evidence="2">The sequence shown here is derived from an EMBL/GenBank/DDBJ whole genome shotgun (WGS) entry which is preliminary data.</text>
</comment>
<dbReference type="AlphaFoldDB" id="A0A9D1AP38"/>
<feature type="domain" description="Xylose isomerase-like TIM barrel" evidence="1">
    <location>
        <begin position="25"/>
        <end position="272"/>
    </location>
</feature>
<protein>
    <submittedName>
        <fullName evidence="2">Sugar phosphate isomerase/epimerase</fullName>
    </submittedName>
</protein>
<evidence type="ECO:0000259" key="1">
    <source>
        <dbReference type="Pfam" id="PF01261"/>
    </source>
</evidence>
<reference evidence="2" key="1">
    <citation type="submission" date="2020-10" db="EMBL/GenBank/DDBJ databases">
        <authorList>
            <person name="Gilroy R."/>
        </authorList>
    </citation>
    <scope>NUCLEOTIDE SEQUENCE</scope>
    <source>
        <strain evidence="2">ChiSxjej1B13-7958</strain>
    </source>
</reference>
<dbReference type="Proteomes" id="UP000824242">
    <property type="component" value="Unassembled WGS sequence"/>
</dbReference>
<sequence>MKQFPIALQLYSVREDLEQDFEGTLAKVKALGYDGVEFAGLYGKTPAEVKALCEKHGLTPISAHVPFVDMMADPDKVLGDYAAIGCRFVAIPYLTEEYRPGTDGFQKTIEGARLLGETAKKLGMQLLYHNHDFEFVKIDGKYALDVLYDTVPADLLQTEIDTCWVNVGGENPAAYVRKYTGRAPIVHLKDFFLSGKKPDQMYELIGIESEKKDEEEKTFEFRPLGKGMQDFPAILAASEEAGAEWVVVEQDAPSMDKTPMECAEISIQYLKTLIR</sequence>
<dbReference type="GO" id="GO:0016853">
    <property type="term" value="F:isomerase activity"/>
    <property type="evidence" value="ECO:0007669"/>
    <property type="project" value="UniProtKB-KW"/>
</dbReference>
<organism evidence="2 3">
    <name type="scientific">Candidatus Caccousia avicola</name>
    <dbReference type="NCBI Taxonomy" id="2840721"/>
    <lineage>
        <taxon>Bacteria</taxon>
        <taxon>Bacillati</taxon>
        <taxon>Bacillota</taxon>
        <taxon>Clostridia</taxon>
        <taxon>Eubacteriales</taxon>
        <taxon>Oscillospiraceae</taxon>
        <taxon>Oscillospiraceae incertae sedis</taxon>
        <taxon>Candidatus Caccousia</taxon>
    </lineage>
</organism>
<dbReference type="PANTHER" id="PTHR12110:SF41">
    <property type="entry name" value="INOSOSE DEHYDRATASE"/>
    <property type="match status" value="1"/>
</dbReference>
<dbReference type="SUPFAM" id="SSF51658">
    <property type="entry name" value="Xylose isomerase-like"/>
    <property type="match status" value="1"/>
</dbReference>
<dbReference type="InterPro" id="IPR036237">
    <property type="entry name" value="Xyl_isomerase-like_sf"/>
</dbReference>
<accession>A0A9D1AP38</accession>
<dbReference type="EMBL" id="DVGZ01000050">
    <property type="protein sequence ID" value="HIR47003.1"/>
    <property type="molecule type" value="Genomic_DNA"/>
</dbReference>
<dbReference type="InterPro" id="IPR050312">
    <property type="entry name" value="IolE/XylAMocC-like"/>
</dbReference>
<proteinExistence type="predicted"/>
<gene>
    <name evidence="2" type="ORF">IAB89_05005</name>
</gene>
<dbReference type="Pfam" id="PF01261">
    <property type="entry name" value="AP_endonuc_2"/>
    <property type="match status" value="1"/>
</dbReference>
<keyword evidence="2" id="KW-0413">Isomerase</keyword>
<reference evidence="2" key="2">
    <citation type="journal article" date="2021" name="PeerJ">
        <title>Extensive microbial diversity within the chicken gut microbiome revealed by metagenomics and culture.</title>
        <authorList>
            <person name="Gilroy R."/>
            <person name="Ravi A."/>
            <person name="Getino M."/>
            <person name="Pursley I."/>
            <person name="Horton D.L."/>
            <person name="Alikhan N.F."/>
            <person name="Baker D."/>
            <person name="Gharbi K."/>
            <person name="Hall N."/>
            <person name="Watson M."/>
            <person name="Adriaenssens E.M."/>
            <person name="Foster-Nyarko E."/>
            <person name="Jarju S."/>
            <person name="Secka A."/>
            <person name="Antonio M."/>
            <person name="Oren A."/>
            <person name="Chaudhuri R.R."/>
            <person name="La Ragione R."/>
            <person name="Hildebrand F."/>
            <person name="Pallen M.J."/>
        </authorList>
    </citation>
    <scope>NUCLEOTIDE SEQUENCE</scope>
    <source>
        <strain evidence="2">ChiSxjej1B13-7958</strain>
    </source>
</reference>
<name>A0A9D1AP38_9FIRM</name>